<dbReference type="Proteomes" id="UP000507245">
    <property type="component" value="Unassembled WGS sequence"/>
</dbReference>
<evidence type="ECO:0000256" key="5">
    <source>
        <dbReference type="ARBA" id="ARBA00023180"/>
    </source>
</evidence>
<evidence type="ECO:0000259" key="6">
    <source>
        <dbReference type="Pfam" id="PF03088"/>
    </source>
</evidence>
<accession>A0A6J5Y1K8</accession>
<sequence length="303" mass="34057">MYNASTYAVNYCIIGLSWIGFDDVEAIRAKIAYVKCISQEEEATCESDTICRFLLWLRVIPFVGLLKISEDGTVELLTDEAEGVKFKLTDCVDVAQNGMLYFTDASHKYSLKDFTSDILGGRPHGRLTSYNPTTKETEVLVHNLYFANGVAVSPDQNFVVLCETVMRRCRKYYLQGSKKGSVENFIDHLPGFPDNIRYDGEGQYWIALATEVTPFWDLALRYPFIRKVLAIVKRCAAGRPHMEKNAGVLAVNLNGEPTAHYSDPELFLISSGIKIGNYLYCGSIVNPYIIRLDVHQHPALPTT</sequence>
<dbReference type="AlphaFoldDB" id="A0A6J5Y1K8"/>
<dbReference type="Pfam" id="PF03088">
    <property type="entry name" value="Str_synth"/>
    <property type="match status" value="1"/>
</dbReference>
<evidence type="ECO:0000256" key="2">
    <source>
        <dbReference type="ARBA" id="ARBA00009191"/>
    </source>
</evidence>
<dbReference type="EMBL" id="CAEKKB010000007">
    <property type="protein sequence ID" value="CAB4318297.1"/>
    <property type="molecule type" value="Genomic_DNA"/>
</dbReference>
<keyword evidence="3" id="KW-0597">Phosphoprotein</keyword>
<keyword evidence="8" id="KW-1185">Reference proteome</keyword>
<dbReference type="GO" id="GO:0005773">
    <property type="term" value="C:vacuole"/>
    <property type="evidence" value="ECO:0007669"/>
    <property type="project" value="UniProtKB-SubCell"/>
</dbReference>
<feature type="domain" description="Strictosidine synthase conserved region" evidence="6">
    <location>
        <begin position="90"/>
        <end position="176"/>
    </location>
</feature>
<dbReference type="PANTHER" id="PTHR10426">
    <property type="entry name" value="STRICTOSIDINE SYNTHASE-RELATED"/>
    <property type="match status" value="1"/>
</dbReference>
<keyword evidence="4" id="KW-0926">Vacuole</keyword>
<dbReference type="PANTHER" id="PTHR10426:SF88">
    <property type="entry name" value="ADIPOCYTE PLASMA MEMBRANE-ASSOCIATED PROTEIN HEMOMUCIN-RELATED"/>
    <property type="match status" value="1"/>
</dbReference>
<protein>
    <recommendedName>
        <fullName evidence="6">Strictosidine synthase conserved region domain-containing protein</fullName>
    </recommendedName>
</protein>
<dbReference type="Gene3D" id="2.120.10.30">
    <property type="entry name" value="TolB, C-terminal domain"/>
    <property type="match status" value="1"/>
</dbReference>
<dbReference type="OrthoDB" id="5307922at2759"/>
<dbReference type="SUPFAM" id="SSF63829">
    <property type="entry name" value="Calcium-dependent phosphotriesterase"/>
    <property type="match status" value="1"/>
</dbReference>
<evidence type="ECO:0000256" key="1">
    <source>
        <dbReference type="ARBA" id="ARBA00004116"/>
    </source>
</evidence>
<proteinExistence type="inferred from homology"/>
<comment type="similarity">
    <text evidence="2">Belongs to the strictosidine synthase family.</text>
</comment>
<evidence type="ECO:0000313" key="7">
    <source>
        <dbReference type="EMBL" id="CAB4318297.1"/>
    </source>
</evidence>
<keyword evidence="5" id="KW-0325">Glycoprotein</keyword>
<dbReference type="InterPro" id="IPR018119">
    <property type="entry name" value="Strictosidine_synth_cons-reg"/>
</dbReference>
<evidence type="ECO:0000256" key="3">
    <source>
        <dbReference type="ARBA" id="ARBA00022553"/>
    </source>
</evidence>
<organism evidence="7 8">
    <name type="scientific">Prunus armeniaca</name>
    <name type="common">Apricot</name>
    <name type="synonym">Armeniaca vulgaris</name>
    <dbReference type="NCBI Taxonomy" id="36596"/>
    <lineage>
        <taxon>Eukaryota</taxon>
        <taxon>Viridiplantae</taxon>
        <taxon>Streptophyta</taxon>
        <taxon>Embryophyta</taxon>
        <taxon>Tracheophyta</taxon>
        <taxon>Spermatophyta</taxon>
        <taxon>Magnoliopsida</taxon>
        <taxon>eudicotyledons</taxon>
        <taxon>Gunneridae</taxon>
        <taxon>Pentapetalae</taxon>
        <taxon>rosids</taxon>
        <taxon>fabids</taxon>
        <taxon>Rosales</taxon>
        <taxon>Rosaceae</taxon>
        <taxon>Amygdaloideae</taxon>
        <taxon>Amygdaleae</taxon>
        <taxon>Prunus</taxon>
    </lineage>
</organism>
<comment type="subcellular location">
    <subcellularLocation>
        <location evidence="1">Vacuole</location>
    </subcellularLocation>
</comment>
<evidence type="ECO:0000256" key="4">
    <source>
        <dbReference type="ARBA" id="ARBA00022554"/>
    </source>
</evidence>
<name>A0A6J5Y1K8_PRUAR</name>
<dbReference type="InterPro" id="IPR011042">
    <property type="entry name" value="6-blade_b-propeller_TolB-like"/>
</dbReference>
<evidence type="ECO:0000313" key="8">
    <source>
        <dbReference type="Proteomes" id="UP000507245"/>
    </source>
</evidence>
<reference evidence="8" key="1">
    <citation type="journal article" date="2020" name="Genome Biol.">
        <title>Gamete binning: chromosome-level and haplotype-resolved genome assembly enabled by high-throughput single-cell sequencing of gamete genomes.</title>
        <authorList>
            <person name="Campoy J.A."/>
            <person name="Sun H."/>
            <person name="Goel M."/>
            <person name="Jiao W.-B."/>
            <person name="Folz-Donahue K."/>
            <person name="Wang N."/>
            <person name="Rubio M."/>
            <person name="Liu C."/>
            <person name="Kukat C."/>
            <person name="Ruiz D."/>
            <person name="Huettel B."/>
            <person name="Schneeberger K."/>
        </authorList>
    </citation>
    <scope>NUCLEOTIDE SEQUENCE [LARGE SCALE GENOMIC DNA]</scope>
    <source>
        <strain evidence="8">cv. Rojo Pasion</strain>
    </source>
</reference>
<dbReference type="GO" id="GO:0016787">
    <property type="term" value="F:hydrolase activity"/>
    <property type="evidence" value="ECO:0007669"/>
    <property type="project" value="TreeGrafter"/>
</dbReference>
<dbReference type="GO" id="GO:0012505">
    <property type="term" value="C:endomembrane system"/>
    <property type="evidence" value="ECO:0007669"/>
    <property type="project" value="TreeGrafter"/>
</dbReference>
<gene>
    <name evidence="7" type="ORF">ORAREDHAP_LOCUS45294</name>
</gene>